<protein>
    <recommendedName>
        <fullName evidence="5">Bcl-2 Bcl-2 homology region 1-3 domain-containing protein</fullName>
    </recommendedName>
</protein>
<dbReference type="PANTHER" id="PTHR11256">
    <property type="entry name" value="BCL-2 RELATED"/>
    <property type="match status" value="1"/>
</dbReference>
<dbReference type="Pfam" id="PF00452">
    <property type="entry name" value="Bcl-2"/>
    <property type="match status" value="2"/>
</dbReference>
<evidence type="ECO:0000256" key="2">
    <source>
        <dbReference type="ARBA" id="ARBA00022703"/>
    </source>
</evidence>
<dbReference type="InterPro" id="IPR046371">
    <property type="entry name" value="Bcl-2_BH1-3"/>
</dbReference>
<dbReference type="PROSITE" id="PS50062">
    <property type="entry name" value="BCL2_FAMILY"/>
    <property type="match status" value="2"/>
</dbReference>
<proteinExistence type="inferred from homology"/>
<dbReference type="SUPFAM" id="SSF56854">
    <property type="entry name" value="Bcl-2 inhibitors of programmed cell death"/>
    <property type="match status" value="2"/>
</dbReference>
<evidence type="ECO:0000256" key="3">
    <source>
        <dbReference type="SAM" id="MobiDB-lite"/>
    </source>
</evidence>
<dbReference type="EnsemblMetazoa" id="ADIR000185-RA">
    <property type="protein sequence ID" value="ADIR000185-PA"/>
    <property type="gene ID" value="ADIR000185"/>
</dbReference>
<dbReference type="STRING" id="7168.A0A182MXT2"/>
<feature type="transmembrane region" description="Helical" evidence="4">
    <location>
        <begin position="595"/>
        <end position="619"/>
    </location>
</feature>
<dbReference type="Proteomes" id="UP000075884">
    <property type="component" value="Unassembled WGS sequence"/>
</dbReference>
<feature type="transmembrane region" description="Helical" evidence="4">
    <location>
        <begin position="305"/>
        <end position="326"/>
    </location>
</feature>
<dbReference type="PANTHER" id="PTHR11256:SF63">
    <property type="entry name" value="BG1"/>
    <property type="match status" value="1"/>
</dbReference>
<dbReference type="CDD" id="cd06845">
    <property type="entry name" value="Bcl-2_like"/>
    <property type="match status" value="2"/>
</dbReference>
<dbReference type="GO" id="GO:0051400">
    <property type="term" value="F:BH domain binding"/>
    <property type="evidence" value="ECO:0007669"/>
    <property type="project" value="TreeGrafter"/>
</dbReference>
<keyword evidence="2" id="KW-0053">Apoptosis</keyword>
<organism evidence="6 7">
    <name type="scientific">Anopheles dirus</name>
    <dbReference type="NCBI Taxonomy" id="7168"/>
    <lineage>
        <taxon>Eukaryota</taxon>
        <taxon>Metazoa</taxon>
        <taxon>Ecdysozoa</taxon>
        <taxon>Arthropoda</taxon>
        <taxon>Hexapoda</taxon>
        <taxon>Insecta</taxon>
        <taxon>Pterygota</taxon>
        <taxon>Neoptera</taxon>
        <taxon>Endopterygota</taxon>
        <taxon>Diptera</taxon>
        <taxon>Nematocera</taxon>
        <taxon>Culicoidea</taxon>
        <taxon>Culicidae</taxon>
        <taxon>Anophelinae</taxon>
        <taxon>Anopheles</taxon>
    </lineage>
</organism>
<dbReference type="InterPro" id="IPR036834">
    <property type="entry name" value="Bcl-2-like_sf"/>
</dbReference>
<keyword evidence="7" id="KW-1185">Reference proteome</keyword>
<feature type="domain" description="Bcl-2 Bcl-2 homology region 1-3" evidence="5">
    <location>
        <begin position="184"/>
        <end position="289"/>
    </location>
</feature>
<feature type="region of interest" description="Disordered" evidence="3">
    <location>
        <begin position="1"/>
        <end position="51"/>
    </location>
</feature>
<dbReference type="VEuPathDB" id="VectorBase:ADIR000185"/>
<evidence type="ECO:0000256" key="1">
    <source>
        <dbReference type="ARBA" id="ARBA00009458"/>
    </source>
</evidence>
<dbReference type="Gene3D" id="1.10.437.10">
    <property type="entry name" value="Blc2-like"/>
    <property type="match status" value="2"/>
</dbReference>
<comment type="similarity">
    <text evidence="1">Belongs to the Bcl-2 family.</text>
</comment>
<name>A0A182MXT2_9DIPT</name>
<dbReference type="FunFam" id="1.10.437.10:FF:000009">
    <property type="entry name" value="Uncharacterized protein, isoform A"/>
    <property type="match status" value="2"/>
</dbReference>
<dbReference type="AlphaFoldDB" id="A0A182MXT2"/>
<dbReference type="GO" id="GO:0008630">
    <property type="term" value="P:intrinsic apoptotic signaling pathway in response to DNA damage"/>
    <property type="evidence" value="ECO:0007669"/>
    <property type="project" value="TreeGrafter"/>
</dbReference>
<keyword evidence="4" id="KW-1133">Transmembrane helix</keyword>
<reference evidence="7" key="1">
    <citation type="submission" date="2013-03" db="EMBL/GenBank/DDBJ databases">
        <title>The Genome Sequence of Anopheles dirus WRAIR2.</title>
        <authorList>
            <consortium name="The Broad Institute Genomics Platform"/>
            <person name="Neafsey D.E."/>
            <person name="Walton C."/>
            <person name="Walker B."/>
            <person name="Young S.K."/>
            <person name="Zeng Q."/>
            <person name="Gargeya S."/>
            <person name="Fitzgerald M."/>
            <person name="Haas B."/>
            <person name="Abouelleil A."/>
            <person name="Allen A.W."/>
            <person name="Alvarado L."/>
            <person name="Arachchi H.M."/>
            <person name="Berlin A.M."/>
            <person name="Chapman S.B."/>
            <person name="Gainer-Dewar J."/>
            <person name="Goldberg J."/>
            <person name="Griggs A."/>
            <person name="Gujja S."/>
            <person name="Hansen M."/>
            <person name="Howarth C."/>
            <person name="Imamovic A."/>
            <person name="Ireland A."/>
            <person name="Larimer J."/>
            <person name="McCowan C."/>
            <person name="Murphy C."/>
            <person name="Pearson M."/>
            <person name="Poon T.W."/>
            <person name="Priest M."/>
            <person name="Roberts A."/>
            <person name="Saif S."/>
            <person name="Shea T."/>
            <person name="Sisk P."/>
            <person name="Sykes S."/>
            <person name="Wortman J."/>
            <person name="Nusbaum C."/>
            <person name="Birren B."/>
        </authorList>
    </citation>
    <scope>NUCLEOTIDE SEQUENCE [LARGE SCALE GENOMIC DNA]</scope>
    <source>
        <strain evidence="7">WRAIR2</strain>
    </source>
</reference>
<evidence type="ECO:0000259" key="5">
    <source>
        <dbReference type="SMART" id="SM00337"/>
    </source>
</evidence>
<dbReference type="SMART" id="SM00337">
    <property type="entry name" value="BCL"/>
    <property type="match status" value="2"/>
</dbReference>
<dbReference type="PRINTS" id="PR01862">
    <property type="entry name" value="BCL2FAMILY"/>
</dbReference>
<keyword evidence="4" id="KW-0812">Transmembrane</keyword>
<feature type="domain" description="Bcl-2 Bcl-2 homology region 1-3" evidence="5">
    <location>
        <begin position="474"/>
        <end position="579"/>
    </location>
</feature>
<dbReference type="GO" id="GO:0005741">
    <property type="term" value="C:mitochondrial outer membrane"/>
    <property type="evidence" value="ECO:0007669"/>
    <property type="project" value="TreeGrafter"/>
</dbReference>
<feature type="region of interest" description="Disordered" evidence="3">
    <location>
        <begin position="342"/>
        <end position="363"/>
    </location>
</feature>
<accession>A0A182MXT2</accession>
<dbReference type="GO" id="GO:0097192">
    <property type="term" value="P:extrinsic apoptotic signaling pathway in absence of ligand"/>
    <property type="evidence" value="ECO:0007669"/>
    <property type="project" value="TreeGrafter"/>
</dbReference>
<dbReference type="InterPro" id="IPR002475">
    <property type="entry name" value="Bcl2-like"/>
</dbReference>
<dbReference type="InterPro" id="IPR026298">
    <property type="entry name" value="Bcl-2_fam"/>
</dbReference>
<reference evidence="6" key="2">
    <citation type="submission" date="2020-05" db="UniProtKB">
        <authorList>
            <consortium name="EnsemblMetazoa"/>
        </authorList>
    </citation>
    <scope>IDENTIFICATION</scope>
    <source>
        <strain evidence="6">WRAIR2</strain>
    </source>
</reference>
<dbReference type="GO" id="GO:0042981">
    <property type="term" value="P:regulation of apoptotic process"/>
    <property type="evidence" value="ECO:0007669"/>
    <property type="project" value="InterPro"/>
</dbReference>
<feature type="compositionally biased region" description="Polar residues" evidence="3">
    <location>
        <begin position="354"/>
        <end position="363"/>
    </location>
</feature>
<keyword evidence="4" id="KW-0472">Membrane</keyword>
<evidence type="ECO:0000313" key="7">
    <source>
        <dbReference type="Proteomes" id="UP000075884"/>
    </source>
</evidence>
<evidence type="ECO:0000313" key="6">
    <source>
        <dbReference type="EnsemblMetazoa" id="ADIR000185-PA"/>
    </source>
</evidence>
<dbReference type="GO" id="GO:0001836">
    <property type="term" value="P:release of cytochrome c from mitochondria"/>
    <property type="evidence" value="ECO:0007669"/>
    <property type="project" value="TreeGrafter"/>
</dbReference>
<evidence type="ECO:0000256" key="4">
    <source>
        <dbReference type="SAM" id="Phobius"/>
    </source>
</evidence>
<sequence>MASGGLLKVEHPANNGTGLMPGRLSLSSDNLAAGSRLGNGERGGSLTPNLPSMDRLSAPILTRRKFSFPANLHSTALLGFPEIGNRDGMGGASLSASSTALSARRRLSNVSDVVTRKLSSTIGWKQPVLPSQDIITQGKCLCGQYIRCRLKRSGVFNRKLGLQRIRSIIGTPSIHVVREVFPALLSVGEELERMYPRIYNGIARQLTRFGRGELKTPETAPVLLSAIARDLFKADITWGKVVSLFAIAGGLSVDCVRQGHPDYLPKLVEGVADVIEDELVTWISENGGWIGLANKVRPPQEEITFTGRCLVGASCVIGLFMFVFLLKTLGFKSSSFQFQQHRDGTMSSSSSSSGLQHHQQQGTPRSPIMAAAVAAAAAIGSVTVGGVTPGGVGGAASRLPTVVGWTNKRSPIHHLTTSQDVINQGKCLCGEYIRARLKRSGLLTRKNLQRLRNSMEHCAAIGGGVVVREALPLLNGMGEELERMHPRLYTNVSRQISNEPWGELTEPDTVGYLLHVVAKDLFKSGITWGKVISLFAIAGGLAVDCVRQDHADYLQQLIEGMADVIEEDLSGWLVERGGWLGLQDHVHPPQPEISVAGWLSITVLTLVVIYIVSLFLRVIGTDYGEPNRPPTN</sequence>